<gene>
    <name evidence="3" type="ORF">KK1_040041</name>
    <name evidence="2" type="ORF">KK1_048832</name>
</gene>
<evidence type="ECO:0000313" key="3">
    <source>
        <dbReference type="EMBL" id="KYP38697.1"/>
    </source>
</evidence>
<protein>
    <submittedName>
        <fullName evidence="3">Ribonuclease H protein At1g65750 family</fullName>
    </submittedName>
</protein>
<organism evidence="3 4">
    <name type="scientific">Cajanus cajan</name>
    <name type="common">Pigeon pea</name>
    <name type="synonym">Cajanus indicus</name>
    <dbReference type="NCBI Taxonomy" id="3821"/>
    <lineage>
        <taxon>Eukaryota</taxon>
        <taxon>Viridiplantae</taxon>
        <taxon>Streptophyta</taxon>
        <taxon>Embryophyta</taxon>
        <taxon>Tracheophyta</taxon>
        <taxon>Spermatophyta</taxon>
        <taxon>Magnoliopsida</taxon>
        <taxon>eudicotyledons</taxon>
        <taxon>Gunneridae</taxon>
        <taxon>Pentapetalae</taxon>
        <taxon>rosids</taxon>
        <taxon>fabids</taxon>
        <taxon>Fabales</taxon>
        <taxon>Fabaceae</taxon>
        <taxon>Papilionoideae</taxon>
        <taxon>50 kb inversion clade</taxon>
        <taxon>NPAAA clade</taxon>
        <taxon>indigoferoid/millettioid clade</taxon>
        <taxon>Phaseoleae</taxon>
        <taxon>Cajanus</taxon>
    </lineage>
</organism>
<name>A0A151R840_CAJCA</name>
<keyword evidence="4" id="KW-1185">Reference proteome</keyword>
<feature type="domain" description="Reverse transcriptase zinc-binding" evidence="1">
    <location>
        <begin position="69"/>
        <end position="136"/>
    </location>
</feature>
<dbReference type="Gramene" id="C.cajan_48266.t">
    <property type="protein sequence ID" value="C.cajan_48266.t.cds1"/>
    <property type="gene ID" value="C.cajan_48266"/>
</dbReference>
<reference evidence="3 4" key="1">
    <citation type="journal article" date="2012" name="Nat. Biotechnol.">
        <title>Draft genome sequence of pigeonpea (Cajanus cajan), an orphan legume crop of resource-poor farmers.</title>
        <authorList>
            <person name="Varshney R.K."/>
            <person name="Chen W."/>
            <person name="Li Y."/>
            <person name="Bharti A.K."/>
            <person name="Saxena R.K."/>
            <person name="Schlueter J.A."/>
            <person name="Donoghue M.T."/>
            <person name="Azam S."/>
            <person name="Fan G."/>
            <person name="Whaley A.M."/>
            <person name="Farmer A.D."/>
            <person name="Sheridan J."/>
            <person name="Iwata A."/>
            <person name="Tuteja R."/>
            <person name="Penmetsa R.V."/>
            <person name="Wu W."/>
            <person name="Upadhyaya H.D."/>
            <person name="Yang S.P."/>
            <person name="Shah T."/>
            <person name="Saxena K.B."/>
            <person name="Michael T."/>
            <person name="McCombie W.R."/>
            <person name="Yang B."/>
            <person name="Zhang G."/>
            <person name="Yang H."/>
            <person name="Wang J."/>
            <person name="Spillane C."/>
            <person name="Cook D.R."/>
            <person name="May G.D."/>
            <person name="Xu X."/>
            <person name="Jackson S.A."/>
        </authorList>
    </citation>
    <scope>NUCLEOTIDE SEQUENCE [LARGE SCALE GENOMIC DNA]</scope>
    <source>
        <strain evidence="4">cv. Asha</strain>
    </source>
</reference>
<dbReference type="EMBL" id="KQ486388">
    <property type="protein sequence ID" value="KYP31148.1"/>
    <property type="molecule type" value="Genomic_DNA"/>
</dbReference>
<feature type="non-terminal residue" evidence="3">
    <location>
        <position position="1"/>
    </location>
</feature>
<dbReference type="InterPro" id="IPR026960">
    <property type="entry name" value="RVT-Znf"/>
</dbReference>
<proteinExistence type="predicted"/>
<dbReference type="EMBL" id="KQ483974">
    <property type="protein sequence ID" value="KYP38697.1"/>
    <property type="molecule type" value="Genomic_DNA"/>
</dbReference>
<evidence type="ECO:0000259" key="1">
    <source>
        <dbReference type="Pfam" id="PF13966"/>
    </source>
</evidence>
<accession>A0A151R840</accession>
<evidence type="ECO:0000313" key="4">
    <source>
        <dbReference type="Proteomes" id="UP000075243"/>
    </source>
</evidence>
<dbReference type="Proteomes" id="UP000075243">
    <property type="component" value="Unassembled WGS sequence"/>
</dbReference>
<dbReference type="Gramene" id="C.cajan_41167.t">
    <property type="protein sequence ID" value="C.cajan_41167.t.cds1"/>
    <property type="gene ID" value="C.cajan_41167"/>
</dbReference>
<evidence type="ECO:0000313" key="2">
    <source>
        <dbReference type="EMBL" id="KYP31148.1"/>
    </source>
</evidence>
<dbReference type="AlphaFoldDB" id="A0A151R840"/>
<dbReference type="Pfam" id="PF13966">
    <property type="entry name" value="zf-RVT"/>
    <property type="match status" value="1"/>
</dbReference>
<sequence length="140" mass="16428">VVAFTNSHGEWNLDYISQVLPIIIIDRIRAVNPPKPERHSDVIAWHDTFDGDFSYQVVVRQLILSLEKSPFNYICSIKVLERVKSFMWKLSHGRLITNARHWEMGISASNSCPLCTYGEETCIHLFRDYVVAKQIWSFWW</sequence>